<proteinExistence type="predicted"/>
<evidence type="ECO:0000313" key="2">
    <source>
        <dbReference type="EMBL" id="ODN41113.1"/>
    </source>
</evidence>
<dbReference type="InterPro" id="IPR010982">
    <property type="entry name" value="Lambda_DNA-bd_dom_sf"/>
</dbReference>
<name>A0ABX2ZXA4_9GAMM</name>
<gene>
    <name evidence="2" type="ORF">BGC07_17720</name>
</gene>
<protein>
    <recommendedName>
        <fullName evidence="1">HTH cro/C1-type domain-containing protein</fullName>
    </recommendedName>
</protein>
<evidence type="ECO:0000313" key="3">
    <source>
        <dbReference type="Proteomes" id="UP000094329"/>
    </source>
</evidence>
<dbReference type="RefSeq" id="WP_069314386.1">
    <property type="nucleotide sequence ID" value="NZ_MDTU01000006.1"/>
</dbReference>
<dbReference type="PROSITE" id="PS50943">
    <property type="entry name" value="HTH_CROC1"/>
    <property type="match status" value="1"/>
</dbReference>
<sequence>MLGFSQAGIDKAVALRQARQILGFSQGQLARELGWSAKQVSNLETGVRQIQKQTELAIETLLRRSGKWDSFLSKIRINVSGLIKSSD</sequence>
<reference evidence="2 3" key="1">
    <citation type="submission" date="2016-08" db="EMBL/GenBank/DDBJ databases">
        <title>Draft genome sequence of Candidatus Piscirickettsia litoralis, from seawater.</title>
        <authorList>
            <person name="Wan X."/>
            <person name="Lee A.J."/>
            <person name="Hou S."/>
            <person name="Donachie S.P."/>
        </authorList>
    </citation>
    <scope>NUCLEOTIDE SEQUENCE [LARGE SCALE GENOMIC DNA]</scope>
    <source>
        <strain evidence="2 3">Y2</strain>
    </source>
</reference>
<accession>A0ABX2ZXA4</accession>
<dbReference type="CDD" id="cd00093">
    <property type="entry name" value="HTH_XRE"/>
    <property type="match status" value="1"/>
</dbReference>
<keyword evidence="3" id="KW-1185">Reference proteome</keyword>
<comment type="caution">
    <text evidence="2">The sequence shown here is derived from an EMBL/GenBank/DDBJ whole genome shotgun (WGS) entry which is preliminary data.</text>
</comment>
<organism evidence="2 3">
    <name type="scientific">Piscirickettsia litoralis</name>
    <dbReference type="NCBI Taxonomy" id="1891921"/>
    <lineage>
        <taxon>Bacteria</taxon>
        <taxon>Pseudomonadati</taxon>
        <taxon>Pseudomonadota</taxon>
        <taxon>Gammaproteobacteria</taxon>
        <taxon>Thiotrichales</taxon>
        <taxon>Piscirickettsiaceae</taxon>
        <taxon>Piscirickettsia</taxon>
    </lineage>
</organism>
<dbReference type="SUPFAM" id="SSF47413">
    <property type="entry name" value="lambda repressor-like DNA-binding domains"/>
    <property type="match status" value="1"/>
</dbReference>
<dbReference type="InterPro" id="IPR001387">
    <property type="entry name" value="Cro/C1-type_HTH"/>
</dbReference>
<dbReference type="EMBL" id="MDTU01000006">
    <property type="protein sequence ID" value="ODN41113.1"/>
    <property type="molecule type" value="Genomic_DNA"/>
</dbReference>
<evidence type="ECO:0000259" key="1">
    <source>
        <dbReference type="PROSITE" id="PS50943"/>
    </source>
</evidence>
<dbReference type="Pfam" id="PF01381">
    <property type="entry name" value="HTH_3"/>
    <property type="match status" value="1"/>
</dbReference>
<dbReference type="SMART" id="SM00530">
    <property type="entry name" value="HTH_XRE"/>
    <property type="match status" value="1"/>
</dbReference>
<feature type="domain" description="HTH cro/C1-type" evidence="1">
    <location>
        <begin position="15"/>
        <end position="70"/>
    </location>
</feature>
<dbReference type="Gene3D" id="1.10.260.40">
    <property type="entry name" value="lambda repressor-like DNA-binding domains"/>
    <property type="match status" value="1"/>
</dbReference>
<dbReference type="Proteomes" id="UP000094329">
    <property type="component" value="Unassembled WGS sequence"/>
</dbReference>